<dbReference type="Proteomes" id="UP001396334">
    <property type="component" value="Unassembled WGS sequence"/>
</dbReference>
<evidence type="ECO:0000313" key="2">
    <source>
        <dbReference type="Proteomes" id="UP001396334"/>
    </source>
</evidence>
<evidence type="ECO:0000313" key="1">
    <source>
        <dbReference type="EMBL" id="KAK9043321.1"/>
    </source>
</evidence>
<organism evidence="1 2">
    <name type="scientific">Hibiscus sabdariffa</name>
    <name type="common">roselle</name>
    <dbReference type="NCBI Taxonomy" id="183260"/>
    <lineage>
        <taxon>Eukaryota</taxon>
        <taxon>Viridiplantae</taxon>
        <taxon>Streptophyta</taxon>
        <taxon>Embryophyta</taxon>
        <taxon>Tracheophyta</taxon>
        <taxon>Spermatophyta</taxon>
        <taxon>Magnoliopsida</taxon>
        <taxon>eudicotyledons</taxon>
        <taxon>Gunneridae</taxon>
        <taxon>Pentapetalae</taxon>
        <taxon>rosids</taxon>
        <taxon>malvids</taxon>
        <taxon>Malvales</taxon>
        <taxon>Malvaceae</taxon>
        <taxon>Malvoideae</taxon>
        <taxon>Hibiscus</taxon>
    </lineage>
</organism>
<accession>A0ABR2U0R6</accession>
<protein>
    <submittedName>
        <fullName evidence="1">Uncharacterized protein</fullName>
    </submittedName>
</protein>
<keyword evidence="2" id="KW-1185">Reference proteome</keyword>
<name>A0ABR2U0R6_9ROSI</name>
<proteinExistence type="predicted"/>
<gene>
    <name evidence="1" type="ORF">V6N11_071666</name>
</gene>
<sequence length="156" mass="17878">MIAWKKLYAPKCASGLTFRHLHQFNSTLLGKQVWRLLVDHIHLSLRSWLPNIFRTRQSWRQVLGTNRLLYGGPFTKLCLHYMMASSGKWGLTVPPPSLLQIGAVINELLMVGILLELESDSYYARSGYAWLMKPEASTPPPKLWHLLAKLKTLPKI</sequence>
<dbReference type="EMBL" id="JBBPBN010000003">
    <property type="protein sequence ID" value="KAK9043321.1"/>
    <property type="molecule type" value="Genomic_DNA"/>
</dbReference>
<comment type="caution">
    <text evidence="1">The sequence shown here is derived from an EMBL/GenBank/DDBJ whole genome shotgun (WGS) entry which is preliminary data.</text>
</comment>
<reference evidence="1 2" key="1">
    <citation type="journal article" date="2024" name="G3 (Bethesda)">
        <title>Genome assembly of Hibiscus sabdariffa L. provides insights into metabolisms of medicinal natural products.</title>
        <authorList>
            <person name="Kim T."/>
        </authorList>
    </citation>
    <scope>NUCLEOTIDE SEQUENCE [LARGE SCALE GENOMIC DNA]</scope>
    <source>
        <strain evidence="1">TK-2024</strain>
        <tissue evidence="1">Old leaves</tissue>
    </source>
</reference>